<feature type="transmembrane region" description="Helical" evidence="2">
    <location>
        <begin position="117"/>
        <end position="143"/>
    </location>
</feature>
<keyword evidence="4" id="KW-1185">Reference proteome</keyword>
<comment type="caution">
    <text evidence="3">The sequence shown here is derived from an EMBL/GenBank/DDBJ whole genome shotgun (WGS) entry which is preliminary data.</text>
</comment>
<dbReference type="Proteomes" id="UP000517694">
    <property type="component" value="Unassembled WGS sequence"/>
</dbReference>
<keyword evidence="2" id="KW-1133">Transmembrane helix</keyword>
<feature type="transmembrane region" description="Helical" evidence="2">
    <location>
        <begin position="16"/>
        <end position="37"/>
    </location>
</feature>
<evidence type="ECO:0000313" key="4">
    <source>
        <dbReference type="Proteomes" id="UP000517694"/>
    </source>
</evidence>
<proteinExistence type="predicted"/>
<feature type="compositionally biased region" description="Basic and acidic residues" evidence="1">
    <location>
        <begin position="415"/>
        <end position="424"/>
    </location>
</feature>
<feature type="transmembrane region" description="Helical" evidence="2">
    <location>
        <begin position="189"/>
        <end position="207"/>
    </location>
</feature>
<name>A0A7X1I3A2_9ACTN</name>
<reference evidence="3 4" key="1">
    <citation type="submission" date="2020-08" db="EMBL/GenBank/DDBJ databases">
        <title>Whole-Genome Sequence of French Clinical Streptomyces mexicanus Strain Q0842.</title>
        <authorList>
            <person name="Boxberger M."/>
            <person name="La Scola B."/>
        </authorList>
    </citation>
    <scope>NUCLEOTIDE SEQUENCE [LARGE SCALE GENOMIC DNA]</scope>
    <source>
        <strain evidence="3 4">Marseille-Q0842</strain>
    </source>
</reference>
<feature type="region of interest" description="Disordered" evidence="1">
    <location>
        <begin position="229"/>
        <end position="289"/>
    </location>
</feature>
<organism evidence="3 4">
    <name type="scientific">Streptomyces mexicanus</name>
    <dbReference type="NCBI Taxonomy" id="178566"/>
    <lineage>
        <taxon>Bacteria</taxon>
        <taxon>Bacillati</taxon>
        <taxon>Actinomycetota</taxon>
        <taxon>Actinomycetes</taxon>
        <taxon>Kitasatosporales</taxon>
        <taxon>Streptomycetaceae</taxon>
        <taxon>Streptomyces</taxon>
    </lineage>
</organism>
<keyword evidence="2" id="KW-0812">Transmembrane</keyword>
<feature type="transmembrane region" description="Helical" evidence="2">
    <location>
        <begin position="164"/>
        <end position="183"/>
    </location>
</feature>
<feature type="compositionally biased region" description="Polar residues" evidence="1">
    <location>
        <begin position="460"/>
        <end position="469"/>
    </location>
</feature>
<dbReference type="EMBL" id="JACMHY010000010">
    <property type="protein sequence ID" value="MBC2867990.1"/>
    <property type="molecule type" value="Genomic_DNA"/>
</dbReference>
<feature type="compositionally biased region" description="Low complexity" evidence="1">
    <location>
        <begin position="234"/>
        <end position="248"/>
    </location>
</feature>
<feature type="transmembrane region" description="Helical" evidence="2">
    <location>
        <begin position="43"/>
        <end position="65"/>
    </location>
</feature>
<sequence>MNRRRSTSSLPKPGRSAYGVASAVALLLIPVVVLAGGSQFREFLNFGAGVLSLVSLSCSVIWGLVAQDRIVLNTRQRIVGQAVHRTTAVASIAFLLLHITTKIALDHTEVIAAVVPFSLGVTGIGGLIGLGSLAGLLMVFVGITGALRGTFATPAPVAARWRAMHMLAYPAWCAALVHGLYAGRQAKPVFVILYALSLLGVMGALALRSAPRPVKRRIADRVARLLDGGERPEGAGPAASRARAAESALPGYETTRAARRAERAEATGPLPGAVTATPRYDAPTTAPAPHPAPGFAAAPAPAPTTGFAAAYRAVSAPARAQQPFVAEQPYAAPQPYAAQPTFAAPQPYTAEQPFAPEQPFAAEQAARPQAPPDAGGWPIPSPPPVGEAPPSAYDPLRDTGPSVPRYAAADPYGHGGRDVHDIGETNRPSGAYHPNDTYTSGPATETLPGTPFGAPGSGEPWNTPSGGHR</sequence>
<keyword evidence="2" id="KW-0472">Membrane</keyword>
<dbReference type="RefSeq" id="WP_185947965.1">
    <property type="nucleotide sequence ID" value="NZ_JACMHY010000010.1"/>
</dbReference>
<evidence type="ECO:0000256" key="2">
    <source>
        <dbReference type="SAM" id="Phobius"/>
    </source>
</evidence>
<evidence type="ECO:0000256" key="1">
    <source>
        <dbReference type="SAM" id="MobiDB-lite"/>
    </source>
</evidence>
<evidence type="ECO:0000313" key="3">
    <source>
        <dbReference type="EMBL" id="MBC2867990.1"/>
    </source>
</evidence>
<feature type="region of interest" description="Disordered" evidence="1">
    <location>
        <begin position="361"/>
        <end position="469"/>
    </location>
</feature>
<protein>
    <submittedName>
        <fullName evidence="3">Cytochrome b/b6 domain-containing protein</fullName>
    </submittedName>
</protein>
<accession>A0A7X1I3A2</accession>
<gene>
    <name evidence="3" type="ORF">H1R13_24440</name>
</gene>
<dbReference type="AlphaFoldDB" id="A0A7X1I3A2"/>